<reference evidence="1" key="1">
    <citation type="submission" date="2021-03" db="EMBL/GenBank/DDBJ databases">
        <title>Comamonas denitrificans.</title>
        <authorList>
            <person name="Finster K."/>
        </authorList>
    </citation>
    <scope>NUCLEOTIDE SEQUENCE</scope>
    <source>
        <strain evidence="1">MM2021_4</strain>
    </source>
</reference>
<evidence type="ECO:0000313" key="2">
    <source>
        <dbReference type="Proteomes" id="UP000664731"/>
    </source>
</evidence>
<dbReference type="Proteomes" id="UP000664731">
    <property type="component" value="Unassembled WGS sequence"/>
</dbReference>
<protein>
    <submittedName>
        <fullName evidence="1">YfiR family protein</fullName>
    </submittedName>
</protein>
<proteinExistence type="predicted"/>
<comment type="caution">
    <text evidence="1">The sequence shown here is derived from an EMBL/GenBank/DDBJ whole genome shotgun (WGS) entry which is preliminary data.</text>
</comment>
<name>A0A939GZU3_9BURK</name>
<dbReference type="Pfam" id="PF13689">
    <property type="entry name" value="DUF4154"/>
    <property type="match status" value="1"/>
</dbReference>
<organism evidence="1 2">
    <name type="scientific">Comamonas denitrificans</name>
    <dbReference type="NCBI Taxonomy" id="117506"/>
    <lineage>
        <taxon>Bacteria</taxon>
        <taxon>Pseudomonadati</taxon>
        <taxon>Pseudomonadota</taxon>
        <taxon>Betaproteobacteria</taxon>
        <taxon>Burkholderiales</taxon>
        <taxon>Comamonadaceae</taxon>
        <taxon>Comamonas</taxon>
    </lineage>
</organism>
<dbReference type="InterPro" id="IPR025293">
    <property type="entry name" value="YfiR/HmsC-like"/>
</dbReference>
<dbReference type="RefSeq" id="WP_207574845.1">
    <property type="nucleotide sequence ID" value="NZ_JAFNME010000009.1"/>
</dbReference>
<keyword evidence="2" id="KW-1185">Reference proteome</keyword>
<sequence length="183" mass="19579">MRTICLRGQALLLLLIGCTSLLWTAPTVAQPSLLAVKAALLFKLPRFTYLTHLEGNSVLNLCILGTNPFGDALHALAQTPIDARTVVLHTPATAETAQVCDIIFIADTAENKRNLNENIQTFSTYHALTVSDIAGFAQAGGMVELAAHAQDSSKVHILINPTAAARQGVKFNAQLLRLATLLP</sequence>
<accession>A0A939GZU3</accession>
<dbReference type="EMBL" id="JAFNME010000009">
    <property type="protein sequence ID" value="MBO1249323.1"/>
    <property type="molecule type" value="Genomic_DNA"/>
</dbReference>
<evidence type="ECO:0000313" key="1">
    <source>
        <dbReference type="EMBL" id="MBO1249323.1"/>
    </source>
</evidence>
<dbReference type="PROSITE" id="PS51257">
    <property type="entry name" value="PROKAR_LIPOPROTEIN"/>
    <property type="match status" value="1"/>
</dbReference>
<dbReference type="AlphaFoldDB" id="A0A939GZU3"/>
<gene>
    <name evidence="1" type="ORF">J1777_05660</name>
</gene>